<keyword evidence="4" id="KW-1185">Reference proteome</keyword>
<dbReference type="PROSITE" id="PS50005">
    <property type="entry name" value="TPR"/>
    <property type="match status" value="1"/>
</dbReference>
<gene>
    <name evidence="3" type="ORF">SE17_32245</name>
</gene>
<comment type="caution">
    <text evidence="3">The sequence shown here is derived from an EMBL/GenBank/DDBJ whole genome shotgun (WGS) entry which is preliminary data.</text>
</comment>
<dbReference type="SUPFAM" id="SSF48452">
    <property type="entry name" value="TPR-like"/>
    <property type="match status" value="1"/>
</dbReference>
<reference evidence="3 4" key="1">
    <citation type="submission" date="2015-09" db="EMBL/GenBank/DDBJ databases">
        <title>Draft genome sequence of Kouleothrix aurantiaca JCM 19913.</title>
        <authorList>
            <person name="Hemp J."/>
        </authorList>
    </citation>
    <scope>NUCLEOTIDE SEQUENCE [LARGE SCALE GENOMIC DNA]</scope>
    <source>
        <strain evidence="3 4">COM-B</strain>
    </source>
</reference>
<proteinExistence type="predicted"/>
<evidence type="ECO:0000256" key="2">
    <source>
        <dbReference type="SAM" id="MobiDB-lite"/>
    </source>
</evidence>
<evidence type="ECO:0000313" key="3">
    <source>
        <dbReference type="EMBL" id="KPV49505.1"/>
    </source>
</evidence>
<protein>
    <submittedName>
        <fullName evidence="3">Uncharacterized protein</fullName>
    </submittedName>
</protein>
<organism evidence="3 4">
    <name type="scientific">Kouleothrix aurantiaca</name>
    <dbReference type="NCBI Taxonomy" id="186479"/>
    <lineage>
        <taxon>Bacteria</taxon>
        <taxon>Bacillati</taxon>
        <taxon>Chloroflexota</taxon>
        <taxon>Chloroflexia</taxon>
        <taxon>Chloroflexales</taxon>
        <taxon>Roseiflexineae</taxon>
        <taxon>Roseiflexaceae</taxon>
        <taxon>Kouleothrix</taxon>
    </lineage>
</organism>
<dbReference type="AlphaFoldDB" id="A0A0P9DAA5"/>
<dbReference type="Gene3D" id="1.25.40.10">
    <property type="entry name" value="Tetratricopeptide repeat domain"/>
    <property type="match status" value="1"/>
</dbReference>
<evidence type="ECO:0000256" key="1">
    <source>
        <dbReference type="PROSITE-ProRule" id="PRU00339"/>
    </source>
</evidence>
<dbReference type="InterPro" id="IPR011990">
    <property type="entry name" value="TPR-like_helical_dom_sf"/>
</dbReference>
<accession>A0A0P9DAA5</accession>
<dbReference type="SMART" id="SM00028">
    <property type="entry name" value="TPR"/>
    <property type="match status" value="1"/>
</dbReference>
<dbReference type="InterPro" id="IPR019734">
    <property type="entry name" value="TPR_rpt"/>
</dbReference>
<feature type="repeat" description="TPR" evidence="1">
    <location>
        <begin position="7"/>
        <end position="40"/>
    </location>
</feature>
<dbReference type="PATRIC" id="fig|186479.3.peg.3426"/>
<name>A0A0P9DAA5_9CHLR</name>
<dbReference type="EMBL" id="LJCR01001926">
    <property type="protein sequence ID" value="KPV49505.1"/>
    <property type="molecule type" value="Genomic_DNA"/>
</dbReference>
<keyword evidence="1" id="KW-0802">TPR repeat</keyword>
<dbReference type="Pfam" id="PF00515">
    <property type="entry name" value="TPR_1"/>
    <property type="match status" value="1"/>
</dbReference>
<feature type="region of interest" description="Disordered" evidence="2">
    <location>
        <begin position="199"/>
        <end position="244"/>
    </location>
</feature>
<sequence length="244" mass="27076">INLGEDADTFNRLGKAYFEIGKFSDARDAYQNALRLNPANTIARKNIERLSDLMARSATAPVRTTRQLVDLRLFITETGKTALTTLVDVPRNAIVDAVVTGEKVELKLDGRNVLILDASGNTIGRVEPKLAQRLSELMTGGNRYAAAVAQTMNHQLRVLIREAYQDPSQRGRVSFPGKLGESALHGGYFASARYDEYGDELMDDDDSIDTREEVEEESFGGDEEELGLDDIEQDIGEEEDMNEE</sequence>
<feature type="non-terminal residue" evidence="3">
    <location>
        <position position="1"/>
    </location>
</feature>
<dbReference type="Proteomes" id="UP000050509">
    <property type="component" value="Unassembled WGS sequence"/>
</dbReference>
<dbReference type="PROSITE" id="PS50293">
    <property type="entry name" value="TPR_REGION"/>
    <property type="match status" value="1"/>
</dbReference>
<evidence type="ECO:0000313" key="4">
    <source>
        <dbReference type="Proteomes" id="UP000050509"/>
    </source>
</evidence>